<evidence type="ECO:0000313" key="2">
    <source>
        <dbReference type="EMBL" id="QPZ92506.1"/>
    </source>
</evidence>
<evidence type="ECO:0008006" key="4">
    <source>
        <dbReference type="Google" id="ProtNLM"/>
    </source>
</evidence>
<feature type="transmembrane region" description="Helical" evidence="1">
    <location>
        <begin position="6"/>
        <end position="25"/>
    </location>
</feature>
<keyword evidence="3" id="KW-1185">Reference proteome</keyword>
<keyword evidence="1" id="KW-0472">Membrane</keyword>
<accession>A0ABX6YXP9</accession>
<proteinExistence type="predicted"/>
<keyword evidence="1" id="KW-1133">Transmembrane helix</keyword>
<keyword evidence="1" id="KW-0812">Transmembrane</keyword>
<dbReference type="EMBL" id="CP053562">
    <property type="protein sequence ID" value="QPZ92506.1"/>
    <property type="molecule type" value="Genomic_DNA"/>
</dbReference>
<dbReference type="RefSeq" id="WP_133051970.1">
    <property type="nucleotide sequence ID" value="NZ_CP053562.1"/>
</dbReference>
<dbReference type="Proteomes" id="UP000192422">
    <property type="component" value="Chromosome"/>
</dbReference>
<protein>
    <recommendedName>
        <fullName evidence="4">Histidine kinase</fullName>
    </recommendedName>
</protein>
<evidence type="ECO:0000256" key="1">
    <source>
        <dbReference type="SAM" id="Phobius"/>
    </source>
</evidence>
<gene>
    <name evidence="2" type="ORF">AKL02_017485</name>
</gene>
<reference evidence="2 3" key="1">
    <citation type="submission" date="2020-05" db="EMBL/GenBank/DDBJ databases">
        <title>Thioclava electrotropha strain Elox9 finished genome.</title>
        <authorList>
            <person name="Rowe A.R."/>
            <person name="Wilbanks E.G."/>
        </authorList>
    </citation>
    <scope>NUCLEOTIDE SEQUENCE [LARGE SCALE GENOMIC DNA]</scope>
    <source>
        <strain evidence="2 3">Elox9</strain>
    </source>
</reference>
<organism evidence="2 3">
    <name type="scientific">Thioclava electrotropha</name>
    <dbReference type="NCBI Taxonomy" id="1549850"/>
    <lineage>
        <taxon>Bacteria</taxon>
        <taxon>Pseudomonadati</taxon>
        <taxon>Pseudomonadota</taxon>
        <taxon>Alphaproteobacteria</taxon>
        <taxon>Rhodobacterales</taxon>
        <taxon>Paracoccaceae</taxon>
        <taxon>Thioclava</taxon>
    </lineage>
</organism>
<name>A0ABX6YXP9_9RHOB</name>
<sequence length="150" mass="17492">MKKWVFRVTIILIVVYAASLTYTFYRKGYFSLPDLPDGAYTLSSDNGLRAIILDADISNEADYTPPKFFRNLATANRDRRYLGFPLEVEPWFEEAWSWCKKPTALERDELERTPEEFKRQIANARFEAVCRIDVDGKEIVRGLIFSVPRL</sequence>
<evidence type="ECO:0000313" key="3">
    <source>
        <dbReference type="Proteomes" id="UP000192422"/>
    </source>
</evidence>